<dbReference type="AlphaFoldDB" id="A0A093IJS6"/>
<feature type="non-terminal residue" evidence="2">
    <location>
        <position position="266"/>
    </location>
</feature>
<dbReference type="InterPro" id="IPR017137">
    <property type="entry name" value="Arg-tRNA-P_Trfase_1_euk"/>
</dbReference>
<proteinExistence type="predicted"/>
<keyword evidence="3" id="KW-1185">Reference proteome</keyword>
<dbReference type="GO" id="GO:0004057">
    <property type="term" value="F:arginyl-tRNA--protein transferase activity"/>
    <property type="evidence" value="ECO:0007669"/>
    <property type="project" value="InterPro"/>
</dbReference>
<dbReference type="SUPFAM" id="SSF55729">
    <property type="entry name" value="Acyl-CoA N-acyltransferases (Nat)"/>
    <property type="match status" value="1"/>
</dbReference>
<dbReference type="PANTHER" id="PTHR21367:SF1">
    <property type="entry name" value="ARGINYL-TRNA--PROTEIN TRANSFERASE 1"/>
    <property type="match status" value="1"/>
</dbReference>
<reference evidence="2 3" key="1">
    <citation type="submission" date="2014-04" db="EMBL/GenBank/DDBJ databases">
        <title>Genome evolution of avian class.</title>
        <authorList>
            <person name="Zhang G."/>
            <person name="Li C."/>
        </authorList>
    </citation>
    <scope>NUCLEOTIDE SEQUENCE [LARGE SCALE GENOMIC DNA]</scope>
    <source>
        <strain evidence="2">BGI_N326</strain>
    </source>
</reference>
<dbReference type="Proteomes" id="UP000054232">
    <property type="component" value="Unassembled WGS sequence"/>
</dbReference>
<gene>
    <name evidence="2" type="ORF">N326_01874</name>
</gene>
<organism evidence="2 3">
    <name type="scientific">Eurypyga helias</name>
    <name type="common">Sunbittern</name>
    <name type="synonym">Ardea helias</name>
    <dbReference type="NCBI Taxonomy" id="54383"/>
    <lineage>
        <taxon>Eukaryota</taxon>
        <taxon>Metazoa</taxon>
        <taxon>Chordata</taxon>
        <taxon>Craniata</taxon>
        <taxon>Vertebrata</taxon>
        <taxon>Euteleostomi</taxon>
        <taxon>Archelosauria</taxon>
        <taxon>Archosauria</taxon>
        <taxon>Dinosauria</taxon>
        <taxon>Saurischia</taxon>
        <taxon>Theropoda</taxon>
        <taxon>Coelurosauria</taxon>
        <taxon>Aves</taxon>
        <taxon>Neognathae</taxon>
        <taxon>Neoaves</taxon>
        <taxon>Phaethontimorphae</taxon>
        <taxon>Eurypygiformes</taxon>
        <taxon>Eurypygidae</taxon>
        <taxon>Eurypyga</taxon>
    </lineage>
</organism>
<accession>A0A093IJS6</accession>
<evidence type="ECO:0000313" key="3">
    <source>
        <dbReference type="Proteomes" id="UP000054232"/>
    </source>
</evidence>
<dbReference type="GO" id="GO:0005737">
    <property type="term" value="C:cytoplasm"/>
    <property type="evidence" value="ECO:0007669"/>
    <property type="project" value="TreeGrafter"/>
</dbReference>
<dbReference type="InterPro" id="IPR007472">
    <property type="entry name" value="N-end_Aminoacyl_Trfase_C"/>
</dbReference>
<dbReference type="EMBL" id="KK558764">
    <property type="protein sequence ID" value="KFV99861.1"/>
    <property type="molecule type" value="Genomic_DNA"/>
</dbReference>
<dbReference type="InterPro" id="IPR030700">
    <property type="entry name" value="N-end_Aminoacyl_Trfase"/>
</dbReference>
<evidence type="ECO:0000313" key="2">
    <source>
        <dbReference type="EMBL" id="KFV99861.1"/>
    </source>
</evidence>
<dbReference type="PANTHER" id="PTHR21367">
    <property type="entry name" value="ARGININE-TRNA-PROTEIN TRANSFERASE 1"/>
    <property type="match status" value="1"/>
</dbReference>
<keyword evidence="2" id="KW-0808">Transferase</keyword>
<dbReference type="Pfam" id="PF04377">
    <property type="entry name" value="ATE_C"/>
    <property type="match status" value="1"/>
</dbReference>
<feature type="domain" description="N-end rule aminoacyl transferase C-terminal" evidence="1">
    <location>
        <begin position="99"/>
        <end position="236"/>
    </location>
</feature>
<feature type="non-terminal residue" evidence="2">
    <location>
        <position position="1"/>
    </location>
</feature>
<dbReference type="PIRSF" id="PIRSF037207">
    <property type="entry name" value="ATE1_euk"/>
    <property type="match status" value="1"/>
</dbReference>
<sequence length="266" mass="30509">GKGADLSKPPCRKAKDIRKERKLQKLLQNQICTSEGSTPQARDQDFLLQNSKSKPNQPKTIEDFIFVSLPDDAPHKLEVRLVPVSFEDPQFKSSFNQSATLFAKYQMAVHKDTPSDCGENEFTRFLCDSPLEAENAPTGPECGYGSFHQQYWLDGKIIAVGVIDILPYCVSSVYLYYDPDYSFLSLGVYSALREIAFTRQLHEKAPDLCFYYMGFYIHSCPKMRYKGQYRPSDLLCPETYSWTPIEQCLPLLEHSKYCRFNQDVKA</sequence>
<protein>
    <submittedName>
        <fullName evidence="2">Arginyl-tRNA--protein transferase 1</fullName>
    </submittedName>
</protein>
<evidence type="ECO:0000259" key="1">
    <source>
        <dbReference type="Pfam" id="PF04377"/>
    </source>
</evidence>
<name>A0A093IJS6_EURHL</name>
<dbReference type="InterPro" id="IPR016181">
    <property type="entry name" value="Acyl_CoA_acyltransferase"/>
</dbReference>